<accession>A0ABX0CGE3</accession>
<name>A0ABX0CGE3_9NOCA</name>
<comment type="caution">
    <text evidence="1">The sequence shown here is derived from an EMBL/GenBank/DDBJ whole genome shotgun (WGS) entry which is preliminary data.</text>
</comment>
<evidence type="ECO:0000313" key="2">
    <source>
        <dbReference type="Proteomes" id="UP000470876"/>
    </source>
</evidence>
<dbReference type="EMBL" id="JAAGUX010000007">
    <property type="protein sequence ID" value="NEW55209.1"/>
    <property type="molecule type" value="Genomic_DNA"/>
</dbReference>
<dbReference type="Proteomes" id="UP000470876">
    <property type="component" value="Unassembled WGS sequence"/>
</dbReference>
<organism evidence="1 2">
    <name type="scientific">Nocardia cyriacigeorgica</name>
    <dbReference type="NCBI Taxonomy" id="135487"/>
    <lineage>
        <taxon>Bacteria</taxon>
        <taxon>Bacillati</taxon>
        <taxon>Actinomycetota</taxon>
        <taxon>Actinomycetes</taxon>
        <taxon>Mycobacteriales</taxon>
        <taxon>Nocardiaceae</taxon>
        <taxon>Nocardia</taxon>
    </lineage>
</organism>
<protein>
    <submittedName>
        <fullName evidence="1">Uncharacterized protein</fullName>
    </submittedName>
</protein>
<reference evidence="1 2" key="1">
    <citation type="submission" date="2020-01" db="EMBL/GenBank/DDBJ databases">
        <title>Genetics and antimicrobial susceptibilities of Nocardia species isolated from the soil; a comparison with species isolated from humans.</title>
        <authorList>
            <person name="Carrasco G."/>
            <person name="Monzon S."/>
            <person name="Sansegundo M."/>
            <person name="Garcia E."/>
            <person name="Garrido N."/>
            <person name="Medina M.J."/>
            <person name="Villalon P."/>
            <person name="Ramirez-Arocha A.C."/>
            <person name="Jimenez P."/>
            <person name="Cuesta I."/>
            <person name="Valdezate S."/>
        </authorList>
    </citation>
    <scope>NUCLEOTIDE SEQUENCE [LARGE SCALE GENOMIC DNA]</scope>
    <source>
        <strain evidence="1 2">CNM20110649</strain>
    </source>
</reference>
<proteinExistence type="predicted"/>
<evidence type="ECO:0000313" key="1">
    <source>
        <dbReference type="EMBL" id="NEW55209.1"/>
    </source>
</evidence>
<gene>
    <name evidence="1" type="ORF">GV794_05975</name>
</gene>
<sequence length="78" mass="8540">MRRSRIDRHIAITPTIRNPDERREGVVPGAMQKAETASLLGSTGCSGSSLALSAISPVRAVAEPFQPDREITIRLRDR</sequence>
<keyword evidence="2" id="KW-1185">Reference proteome</keyword>
<dbReference type="RefSeq" id="WP_163826408.1">
    <property type="nucleotide sequence ID" value="NZ_JAAGUX010000007.1"/>
</dbReference>